<dbReference type="PANTHER" id="PTHR33692:SF1">
    <property type="entry name" value="RIBOSOME MATURATION FACTOR RIMM"/>
    <property type="match status" value="1"/>
</dbReference>
<dbReference type="NCBIfam" id="TIGR02273">
    <property type="entry name" value="16S_RimM"/>
    <property type="match status" value="1"/>
</dbReference>
<evidence type="ECO:0000256" key="3">
    <source>
        <dbReference type="ARBA" id="ARBA00022552"/>
    </source>
</evidence>
<dbReference type="Pfam" id="PF24986">
    <property type="entry name" value="PRC_RimM"/>
    <property type="match status" value="1"/>
</dbReference>
<dbReference type="Gene3D" id="2.40.30.60">
    <property type="entry name" value="RimM"/>
    <property type="match status" value="1"/>
</dbReference>
<feature type="domain" description="Ribosome maturation factor RimM PRC barrel" evidence="7">
    <location>
        <begin position="101"/>
        <end position="156"/>
    </location>
</feature>
<dbReference type="PANTHER" id="PTHR33692">
    <property type="entry name" value="RIBOSOME MATURATION FACTOR RIMM"/>
    <property type="match status" value="1"/>
</dbReference>
<dbReference type="HAMAP" id="MF_00014">
    <property type="entry name" value="Ribosome_mat_RimM"/>
    <property type="match status" value="1"/>
</dbReference>
<dbReference type="InterPro" id="IPR011033">
    <property type="entry name" value="PRC_barrel-like_sf"/>
</dbReference>
<sequence length="180" mass="20163">MTELYQVGAITQTHGIRGEVKVFPMTDDVSRFKNMKELILDTGKEQIVLEVTSARPQKNLVILKFKGIDNINDVEKYKGCGLFVTKENRVKCKKDEYFIADLIGLRAIDEEGEAFGTISDVIQTGANDVYVITTKQGEEVMIPAIKDCILEVSVEEQDGQAGYVRIHLLPGLLDLNNNRK</sequence>
<gene>
    <name evidence="5 8" type="primary">rimM</name>
    <name evidence="8" type="ORF">WMO43_01205</name>
</gene>
<comment type="subunit">
    <text evidence="5">Binds ribosomal protein uS19.</text>
</comment>
<evidence type="ECO:0000256" key="5">
    <source>
        <dbReference type="HAMAP-Rule" id="MF_00014"/>
    </source>
</evidence>
<evidence type="ECO:0000256" key="4">
    <source>
        <dbReference type="ARBA" id="ARBA00023186"/>
    </source>
</evidence>
<keyword evidence="1 5" id="KW-0963">Cytoplasm</keyword>
<comment type="subcellular location">
    <subcellularLocation>
        <location evidence="5">Cytoplasm</location>
    </subcellularLocation>
</comment>
<dbReference type="InterPro" id="IPR009000">
    <property type="entry name" value="Transl_B-barrel_sf"/>
</dbReference>
<proteinExistence type="inferred from homology"/>
<dbReference type="Gene3D" id="2.30.30.240">
    <property type="entry name" value="PRC-barrel domain"/>
    <property type="match status" value="1"/>
</dbReference>
<evidence type="ECO:0000313" key="9">
    <source>
        <dbReference type="Proteomes" id="UP001454489"/>
    </source>
</evidence>
<dbReference type="Proteomes" id="UP001454489">
    <property type="component" value="Unassembled WGS sequence"/>
</dbReference>
<keyword evidence="4 5" id="KW-0143">Chaperone</keyword>
<dbReference type="InterPro" id="IPR011961">
    <property type="entry name" value="RimM"/>
</dbReference>
<dbReference type="InterPro" id="IPR002676">
    <property type="entry name" value="RimM_N"/>
</dbReference>
<keyword evidence="3 5" id="KW-0698">rRNA processing</keyword>
<organism evidence="8 9">
    <name type="scientific">Maccoyibacter intestinihominis</name>
    <dbReference type="NCBI Taxonomy" id="3133499"/>
    <lineage>
        <taxon>Bacteria</taxon>
        <taxon>Bacillati</taxon>
        <taxon>Bacillota</taxon>
        <taxon>Clostridia</taxon>
        <taxon>Lachnospirales</taxon>
        <taxon>Lachnospiraceae</taxon>
        <taxon>Maccoyibacter</taxon>
    </lineage>
</organism>
<dbReference type="SUPFAM" id="SSF50447">
    <property type="entry name" value="Translation proteins"/>
    <property type="match status" value="1"/>
</dbReference>
<dbReference type="InterPro" id="IPR056792">
    <property type="entry name" value="PRC_RimM"/>
</dbReference>
<protein>
    <recommendedName>
        <fullName evidence="5">Ribosome maturation factor RimM</fullName>
    </recommendedName>
</protein>
<evidence type="ECO:0000259" key="6">
    <source>
        <dbReference type="Pfam" id="PF01782"/>
    </source>
</evidence>
<evidence type="ECO:0000256" key="1">
    <source>
        <dbReference type="ARBA" id="ARBA00022490"/>
    </source>
</evidence>
<accession>A0ABV1H9W2</accession>
<reference evidence="8 9" key="1">
    <citation type="submission" date="2024-03" db="EMBL/GenBank/DDBJ databases">
        <title>Human intestinal bacterial collection.</title>
        <authorList>
            <person name="Pauvert C."/>
            <person name="Hitch T.C.A."/>
            <person name="Clavel T."/>
        </authorList>
    </citation>
    <scope>NUCLEOTIDE SEQUENCE [LARGE SCALE GENOMIC DNA]</scope>
    <source>
        <strain evidence="8 9">CLA-AA-H185</strain>
    </source>
</reference>
<keyword evidence="9" id="KW-1185">Reference proteome</keyword>
<dbReference type="Pfam" id="PF01782">
    <property type="entry name" value="RimM"/>
    <property type="match status" value="1"/>
</dbReference>
<dbReference type="RefSeq" id="WP_177963734.1">
    <property type="nucleotide sequence ID" value="NZ_JBBMEX010000001.1"/>
</dbReference>
<keyword evidence="2 5" id="KW-0690">Ribosome biogenesis</keyword>
<comment type="domain">
    <text evidence="5">The PRC barrel domain binds ribosomal protein uS19.</text>
</comment>
<comment type="similarity">
    <text evidence="5">Belongs to the RimM family.</text>
</comment>
<evidence type="ECO:0000313" key="8">
    <source>
        <dbReference type="EMBL" id="MEQ2556499.1"/>
    </source>
</evidence>
<comment type="caution">
    <text evidence="8">The sequence shown here is derived from an EMBL/GenBank/DDBJ whole genome shotgun (WGS) entry which is preliminary data.</text>
</comment>
<name>A0ABV1H9W2_9FIRM</name>
<dbReference type="EMBL" id="JBBMEX010000001">
    <property type="protein sequence ID" value="MEQ2556499.1"/>
    <property type="molecule type" value="Genomic_DNA"/>
</dbReference>
<dbReference type="InterPro" id="IPR036976">
    <property type="entry name" value="RimM_N_sf"/>
</dbReference>
<dbReference type="SUPFAM" id="SSF50346">
    <property type="entry name" value="PRC-barrel domain"/>
    <property type="match status" value="1"/>
</dbReference>
<evidence type="ECO:0000256" key="2">
    <source>
        <dbReference type="ARBA" id="ARBA00022517"/>
    </source>
</evidence>
<comment type="function">
    <text evidence="5">An accessory protein needed during the final step in the assembly of 30S ribosomal subunit, possibly for assembly of the head region. Essential for efficient processing of 16S rRNA. May be needed both before and after RbfA during the maturation of 16S rRNA. It has affinity for free ribosomal 30S subunits but not for 70S ribosomes.</text>
</comment>
<evidence type="ECO:0000259" key="7">
    <source>
        <dbReference type="Pfam" id="PF24986"/>
    </source>
</evidence>
<feature type="domain" description="RimM N-terminal" evidence="6">
    <location>
        <begin position="6"/>
        <end position="87"/>
    </location>
</feature>